<evidence type="ECO:0000256" key="6">
    <source>
        <dbReference type="SAM" id="Phobius"/>
    </source>
</evidence>
<feature type="transmembrane region" description="Helical" evidence="6">
    <location>
        <begin position="300"/>
        <end position="322"/>
    </location>
</feature>
<dbReference type="STRING" id="681398.PJIAN_4723"/>
<name>A0A161L9I9_9BACT</name>
<dbReference type="GO" id="GO:0017004">
    <property type="term" value="P:cytochrome complex assembly"/>
    <property type="evidence" value="ECO:0007669"/>
    <property type="project" value="UniProtKB-KW"/>
</dbReference>
<accession>A0A161L9I9</accession>
<reference evidence="10" key="2">
    <citation type="journal article" date="2017" name="Genome Announc.">
        <title>Draft genome sequence of Paludibacter jiangxiensis NM7(T), a propionate-producing fermentative bacterium.</title>
        <authorList>
            <person name="Qiu Y.-L."/>
            <person name="Tourlousse D.M."/>
            <person name="Matsuura N."/>
            <person name="Ohashi A."/>
            <person name="Sekiguchi Y."/>
        </authorList>
    </citation>
    <scope>NUCLEOTIDE SEQUENCE [LARGE SCALE GENOMIC DNA]</scope>
    <source>
        <strain evidence="10">NM7</strain>
    </source>
</reference>
<feature type="domain" description="Cytochrome c assembly protein" evidence="7">
    <location>
        <begin position="266"/>
        <end position="431"/>
    </location>
</feature>
<dbReference type="InterPro" id="IPR045062">
    <property type="entry name" value="Cyt_c_biogenesis_CcsA/CcmC"/>
</dbReference>
<evidence type="ECO:0000256" key="4">
    <source>
        <dbReference type="ARBA" id="ARBA00022989"/>
    </source>
</evidence>
<proteinExistence type="predicted"/>
<feature type="transmembrane region" description="Helical" evidence="6">
    <location>
        <begin position="405"/>
        <end position="423"/>
    </location>
</feature>
<dbReference type="Pfam" id="PF05140">
    <property type="entry name" value="ResB"/>
    <property type="match status" value="1"/>
</dbReference>
<feature type="transmembrane region" description="Helical" evidence="6">
    <location>
        <begin position="70"/>
        <end position="90"/>
    </location>
</feature>
<dbReference type="GO" id="GO:0020037">
    <property type="term" value="F:heme binding"/>
    <property type="evidence" value="ECO:0007669"/>
    <property type="project" value="InterPro"/>
</dbReference>
<evidence type="ECO:0000259" key="7">
    <source>
        <dbReference type="Pfam" id="PF01578"/>
    </source>
</evidence>
<comment type="subcellular location">
    <subcellularLocation>
        <location evidence="1">Membrane</location>
        <topology evidence="1">Multi-pass membrane protein</topology>
    </subcellularLocation>
</comment>
<feature type="transmembrane region" description="Helical" evidence="6">
    <location>
        <begin position="219"/>
        <end position="240"/>
    </location>
</feature>
<evidence type="ECO:0000256" key="1">
    <source>
        <dbReference type="ARBA" id="ARBA00004141"/>
    </source>
</evidence>
<dbReference type="InterPro" id="IPR002541">
    <property type="entry name" value="Cyt_c_assembly"/>
</dbReference>
<dbReference type="Pfam" id="PF01578">
    <property type="entry name" value="Cytochrom_C_asm"/>
    <property type="match status" value="1"/>
</dbReference>
<dbReference type="PANTHER" id="PTHR30071:SF1">
    <property type="entry name" value="CYTOCHROME B_B6 PROTEIN-RELATED"/>
    <property type="match status" value="1"/>
</dbReference>
<keyword evidence="3" id="KW-0201">Cytochrome c-type biogenesis</keyword>
<keyword evidence="4 6" id="KW-1133">Transmembrane helix</keyword>
<protein>
    <submittedName>
        <fullName evidence="9">ABC-type transport system</fullName>
    </submittedName>
</protein>
<evidence type="ECO:0000256" key="3">
    <source>
        <dbReference type="ARBA" id="ARBA00022748"/>
    </source>
</evidence>
<reference evidence="10" key="1">
    <citation type="submission" date="2016-04" db="EMBL/GenBank/DDBJ databases">
        <title>Draft genome sequence of Paludibacter jiangxiensis strain NM7.</title>
        <authorList>
            <person name="Qiu Y."/>
            <person name="Matsuura N."/>
            <person name="Ohashi A."/>
            <person name="Tourlousse M.D."/>
            <person name="Sekiguchi Y."/>
        </authorList>
    </citation>
    <scope>NUCLEOTIDE SEQUENCE [LARGE SCALE GENOMIC DNA]</scope>
    <source>
        <strain evidence="10">NM7</strain>
    </source>
</reference>
<comment type="caution">
    <text evidence="9">The sequence shown here is derived from an EMBL/GenBank/DDBJ whole genome shotgun (WGS) entry which is preliminary data.</text>
</comment>
<evidence type="ECO:0000256" key="5">
    <source>
        <dbReference type="ARBA" id="ARBA00023136"/>
    </source>
</evidence>
<dbReference type="GO" id="GO:0005886">
    <property type="term" value="C:plasma membrane"/>
    <property type="evidence" value="ECO:0007669"/>
    <property type="project" value="TreeGrafter"/>
</dbReference>
<organism evidence="9 10">
    <name type="scientific">Paludibacter jiangxiensis</name>
    <dbReference type="NCBI Taxonomy" id="681398"/>
    <lineage>
        <taxon>Bacteria</taxon>
        <taxon>Pseudomonadati</taxon>
        <taxon>Bacteroidota</taxon>
        <taxon>Bacteroidia</taxon>
        <taxon>Bacteroidales</taxon>
        <taxon>Paludibacteraceae</taxon>
        <taxon>Paludibacter</taxon>
    </lineage>
</organism>
<dbReference type="AlphaFoldDB" id="A0A161L9I9"/>
<keyword evidence="5 6" id="KW-0472">Membrane</keyword>
<evidence type="ECO:0000256" key="2">
    <source>
        <dbReference type="ARBA" id="ARBA00022692"/>
    </source>
</evidence>
<evidence type="ECO:0000313" key="10">
    <source>
        <dbReference type="Proteomes" id="UP000076586"/>
    </source>
</evidence>
<dbReference type="EMBL" id="BDCR01000004">
    <property type="protein sequence ID" value="GAT64174.1"/>
    <property type="molecule type" value="Genomic_DNA"/>
</dbReference>
<dbReference type="PANTHER" id="PTHR30071">
    <property type="entry name" value="HEME EXPORTER PROTEIN C"/>
    <property type="match status" value="1"/>
</dbReference>
<dbReference type="Proteomes" id="UP000076586">
    <property type="component" value="Unassembled WGS sequence"/>
</dbReference>
<feature type="transmembrane region" description="Helical" evidence="6">
    <location>
        <begin position="378"/>
        <end position="393"/>
    </location>
</feature>
<sequence>MYCSEGDSKSSIQRFITDATKLLEVSLNQVVNKKILCILSAVIVFVLAGATILERFYGTTTVMDLCYHNWWFVALWVLLAVVVVISFIRIGKAPFPVWLFHSAIVFILAGALTTFIFGEKGTIHLRQGLPARFFLDNTSSDCYSLPFALVLNRFEIKYHEGTTRHKDYVSSVTVVDRNDKAQEIVSMNNVLSYKGYRFLQGSYDGDNQGVVLLVSHDPWGMWLVYFGYLLFSGGIVLSLFRRRGKIKQGLANLKPNRQVLFPFLGALIFAGVIVPSYVLLRMSHSEKYLQPVLQSFWLKPHVWCIAISYALFVLVALNSLMACVLRMKKSWLEIEHLRVTAKLMLYPAIVFLGIGICLGSVWANESWGAYWSWDPKEVWALITFVIYAVPLHDEKIKWLQNPLSFHLYLIFALISVVMTYFGVNGFLGGMHSYAG</sequence>
<feature type="transmembrane region" description="Helical" evidence="6">
    <location>
        <begin position="35"/>
        <end position="58"/>
    </location>
</feature>
<gene>
    <name evidence="9" type="ORF">PJIAN_4723</name>
</gene>
<evidence type="ECO:0000259" key="8">
    <source>
        <dbReference type="Pfam" id="PF05140"/>
    </source>
</evidence>
<keyword evidence="2 6" id="KW-0812">Transmembrane</keyword>
<keyword evidence="10" id="KW-1185">Reference proteome</keyword>
<feature type="transmembrane region" description="Helical" evidence="6">
    <location>
        <begin position="343"/>
        <end position="363"/>
    </location>
</feature>
<feature type="domain" description="ResB-like" evidence="8">
    <location>
        <begin position="98"/>
        <end position="204"/>
    </location>
</feature>
<dbReference type="InterPro" id="IPR007816">
    <property type="entry name" value="ResB-like_domain"/>
</dbReference>
<evidence type="ECO:0000313" key="9">
    <source>
        <dbReference type="EMBL" id="GAT64174.1"/>
    </source>
</evidence>
<feature type="transmembrane region" description="Helical" evidence="6">
    <location>
        <begin position="97"/>
        <end position="117"/>
    </location>
</feature>
<feature type="transmembrane region" description="Helical" evidence="6">
    <location>
        <begin position="260"/>
        <end position="280"/>
    </location>
</feature>